<evidence type="ECO:0000256" key="1">
    <source>
        <dbReference type="SAM" id="MobiDB-lite"/>
    </source>
</evidence>
<dbReference type="EMBL" id="CP031206">
    <property type="protein sequence ID" value="QCZ54592.1"/>
    <property type="molecule type" value="Genomic_DNA"/>
</dbReference>
<name>A0A5B7Y3N2_LEVBR</name>
<sequence>MHQVVTVNHTQGGDNRTQPTAQKAARNAQHKKWLKMYSAKHPNNART</sequence>
<proteinExistence type="predicted"/>
<keyword evidence="2" id="KW-0614">Plasmid</keyword>
<feature type="region of interest" description="Disordered" evidence="1">
    <location>
        <begin position="1"/>
        <end position="30"/>
    </location>
</feature>
<evidence type="ECO:0000313" key="2">
    <source>
        <dbReference type="EMBL" id="QCZ54592.1"/>
    </source>
</evidence>
<dbReference type="AlphaFoldDB" id="A0A5B7Y3N2"/>
<dbReference type="Proteomes" id="UP000307074">
    <property type="component" value="Plasmid pUCCLBBS449_H"/>
</dbReference>
<protein>
    <submittedName>
        <fullName evidence="2">Uncharacterized protein</fullName>
    </submittedName>
</protein>
<dbReference type="RefSeq" id="WP_176552757.1">
    <property type="nucleotide sequence ID" value="NZ_CP031206.1"/>
</dbReference>
<geneLocation type="plasmid" evidence="3">
    <name>pucclbbs449_h</name>
</geneLocation>
<organism evidence="2 3">
    <name type="scientific">Levilactobacillus brevis</name>
    <name type="common">Lactobacillus brevis</name>
    <dbReference type="NCBI Taxonomy" id="1580"/>
    <lineage>
        <taxon>Bacteria</taxon>
        <taxon>Bacillati</taxon>
        <taxon>Bacillota</taxon>
        <taxon>Bacilli</taxon>
        <taxon>Lactobacillales</taxon>
        <taxon>Lactobacillaceae</taxon>
        <taxon>Levilactobacillus</taxon>
    </lineage>
</organism>
<evidence type="ECO:0000313" key="3">
    <source>
        <dbReference type="Proteomes" id="UP000307074"/>
    </source>
</evidence>
<reference evidence="2 3" key="1">
    <citation type="submission" date="2018-07" db="EMBL/GenBank/DDBJ databases">
        <authorList>
            <person name="Feyereisen M."/>
        </authorList>
    </citation>
    <scope>NUCLEOTIDE SEQUENCE [LARGE SCALE GENOMIC DNA]</scope>
    <source>
        <strain evidence="2 3">UCCLBBS449</strain>
        <plasmid evidence="3">pucclbbs449_h</plasmid>
    </source>
</reference>
<feature type="compositionally biased region" description="Polar residues" evidence="1">
    <location>
        <begin position="1"/>
        <end position="21"/>
    </location>
</feature>
<accession>A0A5B7Y3N2</accession>
<gene>
    <name evidence="2" type="ORF">UCCLBBS449_pH0003</name>
</gene>